<sequence length="67" mass="8069">MRIYDGNFRLGRYKEEYIFLSNLSQPFLEEFQELLKKGYSYEEAVSIVWPKHTHAAWKEITKQIKGL</sequence>
<name>A0A1H0CWR7_9BACT</name>
<dbReference type="RefSeq" id="WP_092064571.1">
    <property type="nucleotide sequence ID" value="NZ_FNIN01000003.1"/>
</dbReference>
<organism evidence="1 2">
    <name type="scientific">Desulfonauticus submarinus</name>
    <dbReference type="NCBI Taxonomy" id="206665"/>
    <lineage>
        <taxon>Bacteria</taxon>
        <taxon>Pseudomonadati</taxon>
        <taxon>Thermodesulfobacteriota</taxon>
        <taxon>Desulfovibrionia</taxon>
        <taxon>Desulfovibrionales</taxon>
        <taxon>Desulfonauticaceae</taxon>
        <taxon>Desulfonauticus</taxon>
    </lineage>
</organism>
<dbReference type="AlphaFoldDB" id="A0A1H0CWR7"/>
<protein>
    <submittedName>
        <fullName evidence="1">Uncharacterized protein</fullName>
    </submittedName>
</protein>
<evidence type="ECO:0000313" key="2">
    <source>
        <dbReference type="Proteomes" id="UP000199602"/>
    </source>
</evidence>
<dbReference type="EMBL" id="FNIN01000003">
    <property type="protein sequence ID" value="SDN62246.1"/>
    <property type="molecule type" value="Genomic_DNA"/>
</dbReference>
<keyword evidence="2" id="KW-1185">Reference proteome</keyword>
<accession>A0A1H0CWR7</accession>
<dbReference type="Proteomes" id="UP000199602">
    <property type="component" value="Unassembled WGS sequence"/>
</dbReference>
<proteinExistence type="predicted"/>
<evidence type="ECO:0000313" key="1">
    <source>
        <dbReference type="EMBL" id="SDN62246.1"/>
    </source>
</evidence>
<reference evidence="1 2" key="1">
    <citation type="submission" date="2016-10" db="EMBL/GenBank/DDBJ databases">
        <authorList>
            <person name="de Groot N.N."/>
        </authorList>
    </citation>
    <scope>NUCLEOTIDE SEQUENCE [LARGE SCALE GENOMIC DNA]</scope>
    <source>
        <strain evidence="1 2">DSM 15269</strain>
    </source>
</reference>
<gene>
    <name evidence="1" type="ORF">SAMN04488516_103216</name>
</gene>